<dbReference type="EMBL" id="SUMG01000005">
    <property type="protein sequence ID" value="NBG87942.1"/>
    <property type="molecule type" value="Genomic_DNA"/>
</dbReference>
<gene>
    <name evidence="1" type="ORF">ISALK_05460</name>
</gene>
<comment type="caution">
    <text evidence="1">The sequence shown here is derived from an EMBL/GenBank/DDBJ whole genome shotgun (WGS) entry which is preliminary data.</text>
</comment>
<evidence type="ECO:0000313" key="1">
    <source>
        <dbReference type="EMBL" id="NBG87942.1"/>
    </source>
</evidence>
<accession>A0AA44BDG8</accession>
<dbReference type="RefSeq" id="WP_160719974.1">
    <property type="nucleotide sequence ID" value="NZ_SUMG01000005.1"/>
</dbReference>
<dbReference type="AlphaFoldDB" id="A0AA44BDG8"/>
<sequence length="110" mass="12953">MKNEAVISPKKRYYYHIDHIDDAVNQKKIHGAFLVTHVSTLELVIASTEDLLQVGDIYTFLFRFEQVPYNMMGKVTSKTQRGERMEYIMELINPSNDYRKTIKNYSSQQE</sequence>
<proteinExistence type="predicted"/>
<dbReference type="Proteomes" id="UP000449710">
    <property type="component" value="Unassembled WGS sequence"/>
</dbReference>
<evidence type="ECO:0000313" key="2">
    <source>
        <dbReference type="Proteomes" id="UP000449710"/>
    </source>
</evidence>
<name>A0AA44BDG8_9CLOT</name>
<reference evidence="1 2" key="1">
    <citation type="submission" date="2019-04" db="EMBL/GenBank/DDBJ databases">
        <title>Isachenkonia alkalipeptolytica gen. nov. sp. nov. a new anaerobic, alkiliphilic organothrophic bacterium capable to reduce synthesized ferrihydrite isolated from a soda lake.</title>
        <authorList>
            <person name="Toshchakov S.V."/>
            <person name="Zavarzina D.G."/>
            <person name="Zhilina T.N."/>
            <person name="Kostrikina N.A."/>
            <person name="Kublanov I.V."/>
        </authorList>
    </citation>
    <scope>NUCLEOTIDE SEQUENCE [LARGE SCALE GENOMIC DNA]</scope>
    <source>
        <strain evidence="1 2">Z-1701</strain>
    </source>
</reference>
<protein>
    <submittedName>
        <fullName evidence="1">Uncharacterized protein</fullName>
    </submittedName>
</protein>
<keyword evidence="2" id="KW-1185">Reference proteome</keyword>
<organism evidence="1 2">
    <name type="scientific">Isachenkonia alkalipeptolytica</name>
    <dbReference type="NCBI Taxonomy" id="2565777"/>
    <lineage>
        <taxon>Bacteria</taxon>
        <taxon>Bacillati</taxon>
        <taxon>Bacillota</taxon>
        <taxon>Clostridia</taxon>
        <taxon>Eubacteriales</taxon>
        <taxon>Clostridiaceae</taxon>
        <taxon>Isachenkonia</taxon>
    </lineage>
</organism>